<comment type="caution">
    <text evidence="2">The sequence shown here is derived from an EMBL/GenBank/DDBJ whole genome shotgun (WGS) entry which is preliminary data.</text>
</comment>
<keyword evidence="1" id="KW-0472">Membrane</keyword>
<gene>
    <name evidence="2" type="primary">thiT</name>
    <name evidence="2" type="ORF">ISU02_18255</name>
</gene>
<feature type="transmembrane region" description="Helical" evidence="1">
    <location>
        <begin position="84"/>
        <end position="101"/>
    </location>
</feature>
<sequence>MERNSSVKVKMLVEGAMMIAIATVLSFIKVWEMPYGGSVTAGSMVPILIYAYRWGGAQGILAGAVYGIIQFMIEPFAAHPISVLLDYPIAFGVLGIMGFVAHKSKDIKRIFLGVIVAILGRFIAHFLSGVIFFATFAPDGMSPALYSVEYNASYLVPEMVISMVVFTLLYKQLNKI</sequence>
<keyword evidence="1" id="KW-1133">Transmembrane helix</keyword>
<name>A0ABR9ZX63_9FIRM</name>
<dbReference type="EMBL" id="JADKNH010000012">
    <property type="protein sequence ID" value="MBF4695047.1"/>
    <property type="molecule type" value="Genomic_DNA"/>
</dbReference>
<evidence type="ECO:0000256" key="1">
    <source>
        <dbReference type="SAM" id="Phobius"/>
    </source>
</evidence>
<feature type="transmembrane region" description="Helical" evidence="1">
    <location>
        <begin position="110"/>
        <end position="134"/>
    </location>
</feature>
<dbReference type="Gene3D" id="1.10.1760.20">
    <property type="match status" value="1"/>
</dbReference>
<accession>A0ABR9ZX63</accession>
<reference evidence="2 3" key="1">
    <citation type="submission" date="2020-11" db="EMBL/GenBank/DDBJ databases">
        <title>Fusibacter basophilias sp. nov.</title>
        <authorList>
            <person name="Qiu D."/>
        </authorList>
    </citation>
    <scope>NUCLEOTIDE SEQUENCE [LARGE SCALE GENOMIC DNA]</scope>
    <source>
        <strain evidence="2 3">Q10-2</strain>
    </source>
</reference>
<dbReference type="RefSeq" id="WP_194703285.1">
    <property type="nucleotide sequence ID" value="NZ_JADKNH010000012.1"/>
</dbReference>
<protein>
    <submittedName>
        <fullName evidence="2">Energy-coupled thiamine transporter ThiT</fullName>
    </submittedName>
</protein>
<dbReference type="Pfam" id="PF09515">
    <property type="entry name" value="Thia_YuaJ"/>
    <property type="match status" value="1"/>
</dbReference>
<evidence type="ECO:0000313" key="2">
    <source>
        <dbReference type="EMBL" id="MBF4695047.1"/>
    </source>
</evidence>
<organism evidence="2 3">
    <name type="scientific">Fusibacter ferrireducens</name>
    <dbReference type="NCBI Taxonomy" id="2785058"/>
    <lineage>
        <taxon>Bacteria</taxon>
        <taxon>Bacillati</taxon>
        <taxon>Bacillota</taxon>
        <taxon>Clostridia</taxon>
        <taxon>Eubacteriales</taxon>
        <taxon>Eubacteriales Family XII. Incertae Sedis</taxon>
        <taxon>Fusibacter</taxon>
    </lineage>
</organism>
<feature type="transmembrane region" description="Helical" evidence="1">
    <location>
        <begin position="12"/>
        <end position="28"/>
    </location>
</feature>
<proteinExistence type="predicted"/>
<keyword evidence="1" id="KW-0812">Transmembrane</keyword>
<evidence type="ECO:0000313" key="3">
    <source>
        <dbReference type="Proteomes" id="UP000614200"/>
    </source>
</evidence>
<dbReference type="InterPro" id="IPR012651">
    <property type="entry name" value="Thia_Transptr_ThiT"/>
</dbReference>
<keyword evidence="3" id="KW-1185">Reference proteome</keyword>
<dbReference type="Proteomes" id="UP000614200">
    <property type="component" value="Unassembled WGS sequence"/>
</dbReference>
<dbReference type="NCBIfam" id="TIGR02357">
    <property type="entry name" value="ECF_ThiT_YuaJ"/>
    <property type="match status" value="1"/>
</dbReference>
<feature type="transmembrane region" description="Helical" evidence="1">
    <location>
        <begin position="154"/>
        <end position="170"/>
    </location>
</feature>
<feature type="transmembrane region" description="Helical" evidence="1">
    <location>
        <begin position="59"/>
        <end position="78"/>
    </location>
</feature>